<feature type="transmembrane region" description="Helical" evidence="1">
    <location>
        <begin position="181"/>
        <end position="207"/>
    </location>
</feature>
<feature type="transmembrane region" description="Helical" evidence="1">
    <location>
        <begin position="12"/>
        <end position="30"/>
    </location>
</feature>
<dbReference type="EMBL" id="JAPEIS010000003">
    <property type="protein sequence ID" value="KAJ8068545.1"/>
    <property type="molecule type" value="Genomic_DNA"/>
</dbReference>
<dbReference type="AlphaFoldDB" id="A0A9X0ATT1"/>
<keyword evidence="1" id="KW-0472">Membrane</keyword>
<gene>
    <name evidence="2" type="ORF">OCU04_004095</name>
</gene>
<feature type="transmembrane region" description="Helical" evidence="1">
    <location>
        <begin position="140"/>
        <end position="160"/>
    </location>
</feature>
<dbReference type="Proteomes" id="UP001152300">
    <property type="component" value="Unassembled WGS sequence"/>
</dbReference>
<name>A0A9X0ATT1_9HELO</name>
<dbReference type="OrthoDB" id="3436257at2759"/>
<keyword evidence="3" id="KW-1185">Reference proteome</keyword>
<keyword evidence="1" id="KW-0812">Transmembrane</keyword>
<reference evidence="2" key="1">
    <citation type="submission" date="2022-11" db="EMBL/GenBank/DDBJ databases">
        <title>Genome Resource of Sclerotinia nivalis Strain SnTB1, a Plant Pathogen Isolated from American Ginseng.</title>
        <authorList>
            <person name="Fan S."/>
        </authorList>
    </citation>
    <scope>NUCLEOTIDE SEQUENCE</scope>
    <source>
        <strain evidence="2">SnTB1</strain>
    </source>
</reference>
<feature type="transmembrane region" description="Helical" evidence="1">
    <location>
        <begin position="50"/>
        <end position="67"/>
    </location>
</feature>
<keyword evidence="1" id="KW-1133">Transmembrane helix</keyword>
<proteinExistence type="predicted"/>
<comment type="caution">
    <text evidence="2">The sequence shown here is derived from an EMBL/GenBank/DDBJ whole genome shotgun (WGS) entry which is preliminary data.</text>
</comment>
<organism evidence="2 3">
    <name type="scientific">Sclerotinia nivalis</name>
    <dbReference type="NCBI Taxonomy" id="352851"/>
    <lineage>
        <taxon>Eukaryota</taxon>
        <taxon>Fungi</taxon>
        <taxon>Dikarya</taxon>
        <taxon>Ascomycota</taxon>
        <taxon>Pezizomycotina</taxon>
        <taxon>Leotiomycetes</taxon>
        <taxon>Helotiales</taxon>
        <taxon>Sclerotiniaceae</taxon>
        <taxon>Sclerotinia</taxon>
    </lineage>
</organism>
<sequence>MLYIYKIQLLKTFTELLTIVMHANMVPLSLNRFPFYGFRIHKGSGLLDPIFAQRLFILVMVSALVTSQGDFTTTQRIANGFSSIVGIDQKTRWKYLSIVLWKASEFIIGWLLDCTGLEVASLALLYYVPVTYILQSTSTFSSVTSLLVNVLATSGPYYFLQQKPLIIQPPRRQSLYSDSWWVYWIYSAIVAMFYILVIHNTATRLVLPQIRKYFPLARYIIRESDLNWKWLLCSTPFLSIAVWALFRIRDLSQHGTWENFKDKESEGRLYWLERWRLLKRISVVVLLSSVLTWVQLKAKSKPL</sequence>
<evidence type="ECO:0000313" key="3">
    <source>
        <dbReference type="Proteomes" id="UP001152300"/>
    </source>
</evidence>
<protein>
    <submittedName>
        <fullName evidence="2">Uncharacterized protein</fullName>
    </submittedName>
</protein>
<evidence type="ECO:0000256" key="1">
    <source>
        <dbReference type="SAM" id="Phobius"/>
    </source>
</evidence>
<feature type="transmembrane region" description="Helical" evidence="1">
    <location>
        <begin position="106"/>
        <end position="128"/>
    </location>
</feature>
<accession>A0A9X0ATT1</accession>
<evidence type="ECO:0000313" key="2">
    <source>
        <dbReference type="EMBL" id="KAJ8068545.1"/>
    </source>
</evidence>